<evidence type="ECO:0000256" key="2">
    <source>
        <dbReference type="SAM" id="Phobius"/>
    </source>
</evidence>
<dbReference type="Proteomes" id="UP000554482">
    <property type="component" value="Unassembled WGS sequence"/>
</dbReference>
<feature type="transmembrane region" description="Helical" evidence="2">
    <location>
        <begin position="14"/>
        <end position="35"/>
    </location>
</feature>
<evidence type="ECO:0000313" key="3">
    <source>
        <dbReference type="EMBL" id="KAF5198613.1"/>
    </source>
</evidence>
<evidence type="ECO:0000313" key="4">
    <source>
        <dbReference type="Proteomes" id="UP000554482"/>
    </source>
</evidence>
<feature type="non-terminal residue" evidence="3">
    <location>
        <position position="1"/>
    </location>
</feature>
<evidence type="ECO:0000256" key="1">
    <source>
        <dbReference type="SAM" id="MobiDB-lite"/>
    </source>
</evidence>
<organism evidence="3 4">
    <name type="scientific">Thalictrum thalictroides</name>
    <name type="common">Rue-anemone</name>
    <name type="synonym">Anemone thalictroides</name>
    <dbReference type="NCBI Taxonomy" id="46969"/>
    <lineage>
        <taxon>Eukaryota</taxon>
        <taxon>Viridiplantae</taxon>
        <taxon>Streptophyta</taxon>
        <taxon>Embryophyta</taxon>
        <taxon>Tracheophyta</taxon>
        <taxon>Spermatophyta</taxon>
        <taxon>Magnoliopsida</taxon>
        <taxon>Ranunculales</taxon>
        <taxon>Ranunculaceae</taxon>
        <taxon>Thalictroideae</taxon>
        <taxon>Thalictrum</taxon>
    </lineage>
</organism>
<keyword evidence="4" id="KW-1185">Reference proteome</keyword>
<protein>
    <submittedName>
        <fullName evidence="3">Uncharacterized protein</fullName>
    </submittedName>
</protein>
<sequence length="115" mass="13047">YSSIEDLYNYIEQLFFDMLHMVIAQLPFAIFKYICNREPIRRNRRESKTWFEDPLETHIRWQYPAPQGNVSSSIAPQGNISSSIAPQGNISSSITTSSDQQQVTGNGVENSVCVS</sequence>
<keyword evidence="2" id="KW-1133">Transmembrane helix</keyword>
<gene>
    <name evidence="3" type="ORF">FRX31_011800</name>
</gene>
<dbReference type="EMBL" id="JABWDY010013060">
    <property type="protein sequence ID" value="KAF5198613.1"/>
    <property type="molecule type" value="Genomic_DNA"/>
</dbReference>
<feature type="region of interest" description="Disordered" evidence="1">
    <location>
        <begin position="69"/>
        <end position="115"/>
    </location>
</feature>
<comment type="caution">
    <text evidence="3">The sequence shown here is derived from an EMBL/GenBank/DDBJ whole genome shotgun (WGS) entry which is preliminary data.</text>
</comment>
<feature type="compositionally biased region" description="Polar residues" evidence="1">
    <location>
        <begin position="69"/>
        <end position="89"/>
    </location>
</feature>
<feature type="compositionally biased region" description="Polar residues" evidence="1">
    <location>
        <begin position="99"/>
        <end position="115"/>
    </location>
</feature>
<keyword evidence="2" id="KW-0472">Membrane</keyword>
<accession>A0A7J6WNU5</accession>
<reference evidence="3 4" key="1">
    <citation type="submission" date="2020-06" db="EMBL/GenBank/DDBJ databases">
        <title>Transcriptomic and genomic resources for Thalictrum thalictroides and T. hernandezii: Facilitating candidate gene discovery in an emerging model plant lineage.</title>
        <authorList>
            <person name="Arias T."/>
            <person name="Riano-Pachon D.M."/>
            <person name="Di Stilio V.S."/>
        </authorList>
    </citation>
    <scope>NUCLEOTIDE SEQUENCE [LARGE SCALE GENOMIC DNA]</scope>
    <source>
        <strain evidence="4">cv. WT478/WT964</strain>
        <tissue evidence="3">Leaves</tissue>
    </source>
</reference>
<name>A0A7J6WNU5_THATH</name>
<keyword evidence="2" id="KW-0812">Transmembrane</keyword>
<dbReference type="AlphaFoldDB" id="A0A7J6WNU5"/>
<proteinExistence type="predicted"/>